<keyword evidence="3" id="KW-1185">Reference proteome</keyword>
<dbReference type="HOGENOM" id="CLU_136924_0_0_1"/>
<dbReference type="GO" id="GO:0003676">
    <property type="term" value="F:nucleic acid binding"/>
    <property type="evidence" value="ECO:0007669"/>
    <property type="project" value="InterPro"/>
</dbReference>
<keyword evidence="1" id="KW-1133">Transmembrane helix</keyword>
<dbReference type="InterPro" id="IPR012337">
    <property type="entry name" value="RNaseH-like_sf"/>
</dbReference>
<proteinExistence type="predicted"/>
<keyword evidence="1" id="KW-0812">Transmembrane</keyword>
<evidence type="ECO:0000313" key="3">
    <source>
        <dbReference type="Proteomes" id="UP000053593"/>
    </source>
</evidence>
<dbReference type="AlphaFoldDB" id="A0A0D0AU79"/>
<reference evidence="2 3" key="1">
    <citation type="submission" date="2014-04" db="EMBL/GenBank/DDBJ databases">
        <title>Evolutionary Origins and Diversification of the Mycorrhizal Mutualists.</title>
        <authorList>
            <consortium name="DOE Joint Genome Institute"/>
            <consortium name="Mycorrhizal Genomics Consortium"/>
            <person name="Kohler A."/>
            <person name="Kuo A."/>
            <person name="Nagy L.G."/>
            <person name="Floudas D."/>
            <person name="Copeland A."/>
            <person name="Barry K.W."/>
            <person name="Cichocki N."/>
            <person name="Veneault-Fourrey C."/>
            <person name="LaButti K."/>
            <person name="Lindquist E.A."/>
            <person name="Lipzen A."/>
            <person name="Lundell T."/>
            <person name="Morin E."/>
            <person name="Murat C."/>
            <person name="Riley R."/>
            <person name="Ohm R."/>
            <person name="Sun H."/>
            <person name="Tunlid A."/>
            <person name="Henrissat B."/>
            <person name="Grigoriev I.V."/>
            <person name="Hibbett D.S."/>
            <person name="Martin F."/>
        </authorList>
    </citation>
    <scope>NUCLEOTIDE SEQUENCE [LARGE SCALE GENOMIC DNA]</scope>
    <source>
        <strain evidence="2 3">FD-317 M1</strain>
    </source>
</reference>
<keyword evidence="1" id="KW-0472">Membrane</keyword>
<evidence type="ECO:0000256" key="1">
    <source>
        <dbReference type="SAM" id="Phobius"/>
    </source>
</evidence>
<dbReference type="InterPro" id="IPR036397">
    <property type="entry name" value="RNaseH_sf"/>
</dbReference>
<organism evidence="2 3">
    <name type="scientific">Collybiopsis luxurians FD-317 M1</name>
    <dbReference type="NCBI Taxonomy" id="944289"/>
    <lineage>
        <taxon>Eukaryota</taxon>
        <taxon>Fungi</taxon>
        <taxon>Dikarya</taxon>
        <taxon>Basidiomycota</taxon>
        <taxon>Agaricomycotina</taxon>
        <taxon>Agaricomycetes</taxon>
        <taxon>Agaricomycetidae</taxon>
        <taxon>Agaricales</taxon>
        <taxon>Marasmiineae</taxon>
        <taxon>Omphalotaceae</taxon>
        <taxon>Collybiopsis</taxon>
        <taxon>Collybiopsis luxurians</taxon>
    </lineage>
</organism>
<sequence>VMSTLYHPEGNTPVECQHQVFTLCLFKLAGDAKGTWPRYVHPMLFAICITILHSTGYSPYFLLYGTTPVFSFDISEHTW</sequence>
<dbReference type="SUPFAM" id="SSF53098">
    <property type="entry name" value="Ribonuclease H-like"/>
    <property type="match status" value="1"/>
</dbReference>
<dbReference type="Gene3D" id="3.30.420.10">
    <property type="entry name" value="Ribonuclease H-like superfamily/Ribonuclease H"/>
    <property type="match status" value="1"/>
</dbReference>
<accession>A0A0D0AU79</accession>
<name>A0A0D0AU79_9AGAR</name>
<evidence type="ECO:0000313" key="2">
    <source>
        <dbReference type="EMBL" id="KIK54060.1"/>
    </source>
</evidence>
<gene>
    <name evidence="2" type="ORF">GYMLUDRAFT_122636</name>
</gene>
<dbReference type="OrthoDB" id="3235313at2759"/>
<feature type="transmembrane region" description="Helical" evidence="1">
    <location>
        <begin position="43"/>
        <end position="63"/>
    </location>
</feature>
<dbReference type="EMBL" id="KN834820">
    <property type="protein sequence ID" value="KIK54060.1"/>
    <property type="molecule type" value="Genomic_DNA"/>
</dbReference>
<feature type="non-terminal residue" evidence="2">
    <location>
        <position position="79"/>
    </location>
</feature>
<dbReference type="Proteomes" id="UP000053593">
    <property type="component" value="Unassembled WGS sequence"/>
</dbReference>
<feature type="non-terminal residue" evidence="2">
    <location>
        <position position="1"/>
    </location>
</feature>
<protein>
    <submittedName>
        <fullName evidence="2">Uncharacterized protein</fullName>
    </submittedName>
</protein>